<organism evidence="2 3">
    <name type="scientific">Rubellicoccus peritrichatus</name>
    <dbReference type="NCBI Taxonomy" id="3080537"/>
    <lineage>
        <taxon>Bacteria</taxon>
        <taxon>Pseudomonadati</taxon>
        <taxon>Verrucomicrobiota</taxon>
        <taxon>Opitutia</taxon>
        <taxon>Puniceicoccales</taxon>
        <taxon>Cerasicoccaceae</taxon>
        <taxon>Rubellicoccus</taxon>
    </lineage>
</organism>
<dbReference type="SUPFAM" id="SSF55166">
    <property type="entry name" value="Hedgehog/DD-peptidase"/>
    <property type="match status" value="1"/>
</dbReference>
<feature type="domain" description="D-alanyl-D-alanine carboxypeptidase-like core" evidence="1">
    <location>
        <begin position="9"/>
        <end position="132"/>
    </location>
</feature>
<evidence type="ECO:0000313" key="3">
    <source>
        <dbReference type="Proteomes" id="UP001304300"/>
    </source>
</evidence>
<keyword evidence="3" id="KW-1185">Reference proteome</keyword>
<dbReference type="InterPro" id="IPR052179">
    <property type="entry name" value="DD-CPase-like"/>
</dbReference>
<dbReference type="EMBL" id="CP136920">
    <property type="protein sequence ID" value="WOO41130.1"/>
    <property type="molecule type" value="Genomic_DNA"/>
</dbReference>
<dbReference type="PANTHER" id="PTHR34385">
    <property type="entry name" value="D-ALANYL-D-ALANINE CARBOXYPEPTIDASE"/>
    <property type="match status" value="1"/>
</dbReference>
<dbReference type="InterPro" id="IPR009045">
    <property type="entry name" value="Zn_M74/Hedgehog-like"/>
</dbReference>
<reference evidence="2 3" key="1">
    <citation type="submission" date="2023-10" db="EMBL/GenBank/DDBJ databases">
        <title>Rubellicoccus peritrichatus gen. nov., sp. nov., isolated from an algae of coral reef tank.</title>
        <authorList>
            <person name="Luo J."/>
        </authorList>
    </citation>
    <scope>NUCLEOTIDE SEQUENCE [LARGE SCALE GENOMIC DNA]</scope>
    <source>
        <strain evidence="2 3">CR14</strain>
    </source>
</reference>
<dbReference type="CDD" id="cd14852">
    <property type="entry name" value="LD-carboxypeptidase"/>
    <property type="match status" value="1"/>
</dbReference>
<dbReference type="KEGG" id="puo:RZN69_21120"/>
<dbReference type="GO" id="GO:0008233">
    <property type="term" value="F:peptidase activity"/>
    <property type="evidence" value="ECO:0007669"/>
    <property type="project" value="InterPro"/>
</dbReference>
<dbReference type="InterPro" id="IPR058193">
    <property type="entry name" value="VanY/YodJ_core_dom"/>
</dbReference>
<protein>
    <submittedName>
        <fullName evidence="2">M15 family metallopeptidase</fullName>
    </submittedName>
</protein>
<proteinExistence type="predicted"/>
<dbReference type="InterPro" id="IPR003709">
    <property type="entry name" value="VanY-like_core_dom"/>
</dbReference>
<accession>A0AAQ3QVP7</accession>
<dbReference type="AlphaFoldDB" id="A0AAQ3QVP7"/>
<dbReference type="RefSeq" id="WP_317833533.1">
    <property type="nucleotide sequence ID" value="NZ_CP136920.1"/>
</dbReference>
<sequence>MADREKKFLLHPHAAEAWRKMKATAKSQGIELWLVSAFRSIERQNRIIEKKKKKGIPDRDIFRVSAPAGFSEHHSGRAIDISTEGYTALEKEFENSEAFQWLNNNASVFGFILSYPRGNEYGIAYEPWHWLYKR</sequence>
<dbReference type="Proteomes" id="UP001304300">
    <property type="component" value="Chromosome"/>
</dbReference>
<evidence type="ECO:0000259" key="1">
    <source>
        <dbReference type="Pfam" id="PF02557"/>
    </source>
</evidence>
<dbReference type="Pfam" id="PF02557">
    <property type="entry name" value="VanY"/>
    <property type="match status" value="1"/>
</dbReference>
<dbReference type="GO" id="GO:0006508">
    <property type="term" value="P:proteolysis"/>
    <property type="evidence" value="ECO:0007669"/>
    <property type="project" value="InterPro"/>
</dbReference>
<dbReference type="PANTHER" id="PTHR34385:SF1">
    <property type="entry name" value="PEPTIDOGLYCAN L-ALANYL-D-GLUTAMATE ENDOPEPTIDASE CWLK"/>
    <property type="match status" value="1"/>
</dbReference>
<name>A0AAQ3QVP7_9BACT</name>
<evidence type="ECO:0000313" key="2">
    <source>
        <dbReference type="EMBL" id="WOO41130.1"/>
    </source>
</evidence>
<dbReference type="Gene3D" id="3.30.1380.10">
    <property type="match status" value="1"/>
</dbReference>
<gene>
    <name evidence="2" type="ORF">RZN69_21120</name>
</gene>